<dbReference type="Gene3D" id="3.30.70.240">
    <property type="match status" value="1"/>
</dbReference>
<evidence type="ECO:0000256" key="8">
    <source>
        <dbReference type="ARBA" id="ARBA00023118"/>
    </source>
</evidence>
<evidence type="ECO:0000256" key="4">
    <source>
        <dbReference type="ARBA" id="ARBA00022723"/>
    </source>
</evidence>
<dbReference type="SUPFAM" id="SSF143430">
    <property type="entry name" value="TTP0101/SSO1404-like"/>
    <property type="match status" value="1"/>
</dbReference>
<evidence type="ECO:0000313" key="11">
    <source>
        <dbReference type="EMBL" id="SET63014.1"/>
    </source>
</evidence>
<dbReference type="CDD" id="cd09725">
    <property type="entry name" value="Cas2_I_II_III"/>
    <property type="match status" value="1"/>
</dbReference>
<dbReference type="InterPro" id="IPR019199">
    <property type="entry name" value="Virulence_VapD/CRISPR_Cas2"/>
</dbReference>
<dbReference type="AlphaFoldDB" id="A0A1I0FWV1"/>
<evidence type="ECO:0000256" key="6">
    <source>
        <dbReference type="ARBA" id="ARBA00022801"/>
    </source>
</evidence>
<dbReference type="PANTHER" id="PTHR34405">
    <property type="entry name" value="CRISPR-ASSOCIATED ENDORIBONUCLEASE CAS2"/>
    <property type="match status" value="1"/>
</dbReference>
<keyword evidence="4 9" id="KW-0479">Metal-binding</keyword>
<dbReference type="RefSeq" id="WP_090661739.1">
    <property type="nucleotide sequence ID" value="NZ_FOIA01000047.1"/>
</dbReference>
<dbReference type="GO" id="GO:0043571">
    <property type="term" value="P:maintenance of CRISPR repeat elements"/>
    <property type="evidence" value="ECO:0007669"/>
    <property type="project" value="UniProtKB-UniRule"/>
</dbReference>
<name>A0A1I0FWV1_9PROT</name>
<dbReference type="PANTHER" id="PTHR34405:SF3">
    <property type="entry name" value="CRISPR-ASSOCIATED ENDORIBONUCLEASE CAS2 3"/>
    <property type="match status" value="1"/>
</dbReference>
<dbReference type="OrthoDB" id="9798176at2"/>
<keyword evidence="8 9" id="KW-0051">Antiviral defense</keyword>
<comment type="cofactor">
    <cofactor evidence="1 9">
        <name>Mg(2+)</name>
        <dbReference type="ChEBI" id="CHEBI:18420"/>
    </cofactor>
</comment>
<evidence type="ECO:0000256" key="7">
    <source>
        <dbReference type="ARBA" id="ARBA00022842"/>
    </source>
</evidence>
<comment type="similarity">
    <text evidence="2 9 10">Belongs to the CRISPR-associated endoribonuclease Cas2 protein family.</text>
</comment>
<dbReference type="EMBL" id="FOIA01000047">
    <property type="protein sequence ID" value="SET63014.1"/>
    <property type="molecule type" value="Genomic_DNA"/>
</dbReference>
<dbReference type="GO" id="GO:0051607">
    <property type="term" value="P:defense response to virus"/>
    <property type="evidence" value="ECO:0007669"/>
    <property type="project" value="UniProtKB-UniRule"/>
</dbReference>
<dbReference type="GO" id="GO:0016787">
    <property type="term" value="F:hydrolase activity"/>
    <property type="evidence" value="ECO:0007669"/>
    <property type="project" value="UniProtKB-KW"/>
</dbReference>
<dbReference type="PIRSF" id="PIRSF032582">
    <property type="entry name" value="Cas2"/>
    <property type="match status" value="1"/>
</dbReference>
<dbReference type="GO" id="GO:0046872">
    <property type="term" value="F:metal ion binding"/>
    <property type="evidence" value="ECO:0007669"/>
    <property type="project" value="UniProtKB-UniRule"/>
</dbReference>
<dbReference type="HAMAP" id="MF_01471">
    <property type="entry name" value="Cas2"/>
    <property type="match status" value="1"/>
</dbReference>
<feature type="binding site" evidence="9">
    <location>
        <position position="12"/>
    </location>
    <ligand>
        <name>Mg(2+)</name>
        <dbReference type="ChEBI" id="CHEBI:18420"/>
        <note>catalytic</note>
    </ligand>
</feature>
<dbReference type="NCBIfam" id="TIGR01573">
    <property type="entry name" value="cas2"/>
    <property type="match status" value="1"/>
</dbReference>
<dbReference type="Proteomes" id="UP000199345">
    <property type="component" value="Unassembled WGS sequence"/>
</dbReference>
<reference evidence="12" key="1">
    <citation type="submission" date="2016-10" db="EMBL/GenBank/DDBJ databases">
        <authorList>
            <person name="Varghese N."/>
            <person name="Submissions S."/>
        </authorList>
    </citation>
    <scope>NUCLEOTIDE SEQUENCE [LARGE SCALE GENOMIC DNA]</scope>
    <source>
        <strain evidence="12">Nm71</strain>
    </source>
</reference>
<evidence type="ECO:0000256" key="1">
    <source>
        <dbReference type="ARBA" id="ARBA00001946"/>
    </source>
</evidence>
<comment type="function">
    <text evidence="9">CRISPR (clustered regularly interspaced short palindromic repeat), is an adaptive immune system that provides protection against mobile genetic elements (viruses, transposable elements and conjugative plasmids). CRISPR clusters contain sequences complementary to antecedent mobile elements and target invading nucleic acids. CRISPR clusters are transcribed and processed into CRISPR RNA (crRNA). Functions as a ssRNA-specific endoribonuclease. Involved in the integration of spacer DNA into the CRISPR cassette.</text>
</comment>
<dbReference type="InterPro" id="IPR021127">
    <property type="entry name" value="CRISPR_associated_Cas2"/>
</dbReference>
<keyword evidence="7 9" id="KW-0460">Magnesium</keyword>
<evidence type="ECO:0000256" key="3">
    <source>
        <dbReference type="ARBA" id="ARBA00022722"/>
    </source>
</evidence>
<evidence type="ECO:0000256" key="9">
    <source>
        <dbReference type="HAMAP-Rule" id="MF_01471"/>
    </source>
</evidence>
<keyword evidence="12" id="KW-1185">Reference proteome</keyword>
<protein>
    <recommendedName>
        <fullName evidence="9">CRISPR-associated endoribonuclease Cas2</fullName>
        <ecNumber evidence="9">3.1.-.-</ecNumber>
    </recommendedName>
</protein>
<keyword evidence="6 9" id="KW-0378">Hydrolase</keyword>
<evidence type="ECO:0000256" key="10">
    <source>
        <dbReference type="PIRNR" id="PIRNR032582"/>
    </source>
</evidence>
<keyword evidence="5 9" id="KW-0255">Endonuclease</keyword>
<evidence type="ECO:0000256" key="2">
    <source>
        <dbReference type="ARBA" id="ARBA00009959"/>
    </source>
</evidence>
<accession>A0A1I0FWV1</accession>
<proteinExistence type="inferred from homology"/>
<organism evidence="11 12">
    <name type="scientific">Nitrosomonas marina</name>
    <dbReference type="NCBI Taxonomy" id="917"/>
    <lineage>
        <taxon>Bacteria</taxon>
        <taxon>Pseudomonadati</taxon>
        <taxon>Pseudomonadota</taxon>
        <taxon>Betaproteobacteria</taxon>
        <taxon>Nitrosomonadales</taxon>
        <taxon>Nitrosomonadaceae</taxon>
        <taxon>Nitrosomonas</taxon>
    </lineage>
</organism>
<keyword evidence="3 9" id="KW-0540">Nuclease</keyword>
<gene>
    <name evidence="9" type="primary">cas2</name>
    <name evidence="11" type="ORF">SAMN05216326_14712</name>
</gene>
<evidence type="ECO:0000313" key="12">
    <source>
        <dbReference type="Proteomes" id="UP000199345"/>
    </source>
</evidence>
<dbReference type="EC" id="3.1.-.-" evidence="9"/>
<dbReference type="GO" id="GO:0004521">
    <property type="term" value="F:RNA endonuclease activity"/>
    <property type="evidence" value="ECO:0007669"/>
    <property type="project" value="UniProtKB-UniRule"/>
</dbReference>
<dbReference type="Pfam" id="PF09827">
    <property type="entry name" value="CRISPR_Cas2"/>
    <property type="match status" value="1"/>
</dbReference>
<sequence>MSTLYLVVISYDIAHPKRLNRVAKVLEAAGVRVQKSVFECGLSPDALIALRLRLRRLINPQEDHILITPVCGRCRYHIQWQGKIPDASNAPYWIV</sequence>
<evidence type="ECO:0000256" key="5">
    <source>
        <dbReference type="ARBA" id="ARBA00022759"/>
    </source>
</evidence>
<comment type="subunit">
    <text evidence="9">Homodimer, forms a heterotetramer with a Cas1 homodimer.</text>
</comment>